<evidence type="ECO:0000256" key="1">
    <source>
        <dbReference type="SAM" id="MobiDB-lite"/>
    </source>
</evidence>
<protein>
    <submittedName>
        <fullName evidence="2">Uncharacterized protein</fullName>
    </submittedName>
</protein>
<comment type="caution">
    <text evidence="2">The sequence shown here is derived from an EMBL/GenBank/DDBJ whole genome shotgun (WGS) entry which is preliminary data.</text>
</comment>
<dbReference type="EMBL" id="LVVM01004642">
    <property type="protein sequence ID" value="OJA12478.1"/>
    <property type="molecule type" value="Genomic_DNA"/>
</dbReference>
<gene>
    <name evidence="2" type="ORF">AZE42_09839</name>
</gene>
<proteinExistence type="predicted"/>
<dbReference type="OrthoDB" id="3227715at2759"/>
<name>A0A1J8PTE4_9AGAM</name>
<keyword evidence="3" id="KW-1185">Reference proteome</keyword>
<accession>A0A1J8PTE4</accession>
<organism evidence="2 3">
    <name type="scientific">Rhizopogon vesiculosus</name>
    <dbReference type="NCBI Taxonomy" id="180088"/>
    <lineage>
        <taxon>Eukaryota</taxon>
        <taxon>Fungi</taxon>
        <taxon>Dikarya</taxon>
        <taxon>Basidiomycota</taxon>
        <taxon>Agaricomycotina</taxon>
        <taxon>Agaricomycetes</taxon>
        <taxon>Agaricomycetidae</taxon>
        <taxon>Boletales</taxon>
        <taxon>Suillineae</taxon>
        <taxon>Rhizopogonaceae</taxon>
        <taxon>Rhizopogon</taxon>
    </lineage>
</organism>
<evidence type="ECO:0000313" key="2">
    <source>
        <dbReference type="EMBL" id="OJA12478.1"/>
    </source>
</evidence>
<feature type="compositionally biased region" description="Polar residues" evidence="1">
    <location>
        <begin position="160"/>
        <end position="169"/>
    </location>
</feature>
<feature type="region of interest" description="Disordered" evidence="1">
    <location>
        <begin position="149"/>
        <end position="169"/>
    </location>
</feature>
<dbReference type="AlphaFoldDB" id="A0A1J8PTE4"/>
<reference evidence="2 3" key="1">
    <citation type="submission" date="2016-03" db="EMBL/GenBank/DDBJ databases">
        <title>Comparative genomics of the ectomycorrhizal sister species Rhizopogon vinicolor and Rhizopogon vesiculosus (Basidiomycota: Boletales) reveals a divergence of the mating type B locus.</title>
        <authorList>
            <person name="Mujic A.B."/>
            <person name="Kuo A."/>
            <person name="Tritt A."/>
            <person name="Lipzen A."/>
            <person name="Chen C."/>
            <person name="Johnson J."/>
            <person name="Sharma A."/>
            <person name="Barry K."/>
            <person name="Grigoriev I.V."/>
            <person name="Spatafora J.W."/>
        </authorList>
    </citation>
    <scope>NUCLEOTIDE SEQUENCE [LARGE SCALE GENOMIC DNA]</scope>
    <source>
        <strain evidence="2 3">AM-OR11-056</strain>
    </source>
</reference>
<dbReference type="STRING" id="180088.A0A1J8PTE4"/>
<dbReference type="Proteomes" id="UP000183567">
    <property type="component" value="Unassembled WGS sequence"/>
</dbReference>
<feature type="region of interest" description="Disordered" evidence="1">
    <location>
        <begin position="1"/>
        <end position="38"/>
    </location>
</feature>
<evidence type="ECO:0000313" key="3">
    <source>
        <dbReference type="Proteomes" id="UP000183567"/>
    </source>
</evidence>
<sequence>MPHTQQIHTGDPAYASPVIRPPSPASSVGTAYGPDETSLSDLELSQDAFERKWTANLRLDEPKDEEVHNLKDVLIIPPSDPVEQKLLFEEILRGFRQRVQELEEDEIFQQTLMKGSQVGKEQLPSANNIDTLIQDMMGSSICHDARHVSDGPWNRHNIADETSSNMRTA</sequence>